<evidence type="ECO:0000313" key="1">
    <source>
        <dbReference type="EMBL" id="QDU53840.1"/>
    </source>
</evidence>
<protein>
    <submittedName>
        <fullName evidence="1">Uncharacterized protein</fullName>
    </submittedName>
</protein>
<evidence type="ECO:0000313" key="2">
    <source>
        <dbReference type="Proteomes" id="UP000315750"/>
    </source>
</evidence>
<dbReference type="Proteomes" id="UP000315750">
    <property type="component" value="Chromosome"/>
</dbReference>
<sequence>MEEGYTWLDHVLAGGLFWRKDPPEFNPLLPGPTGETIFHSHLLNKKRAVKCAYKCLQCESITILREQANA</sequence>
<gene>
    <name evidence="1" type="ORF">Pan181_00180</name>
</gene>
<proteinExistence type="predicted"/>
<name>A0A518AGI2_9BACT</name>
<dbReference type="AlphaFoldDB" id="A0A518AGI2"/>
<keyword evidence="2" id="KW-1185">Reference proteome</keyword>
<dbReference type="KEGG" id="amuc:Pan181_00180"/>
<organism evidence="1 2">
    <name type="scientific">Aeoliella mucimassa</name>
    <dbReference type="NCBI Taxonomy" id="2527972"/>
    <lineage>
        <taxon>Bacteria</taxon>
        <taxon>Pseudomonadati</taxon>
        <taxon>Planctomycetota</taxon>
        <taxon>Planctomycetia</taxon>
        <taxon>Pirellulales</taxon>
        <taxon>Lacipirellulaceae</taxon>
        <taxon>Aeoliella</taxon>
    </lineage>
</organism>
<accession>A0A518AGI2</accession>
<dbReference type="EMBL" id="CP036278">
    <property type="protein sequence ID" value="QDU53840.1"/>
    <property type="molecule type" value="Genomic_DNA"/>
</dbReference>
<reference evidence="1 2" key="1">
    <citation type="submission" date="2019-02" db="EMBL/GenBank/DDBJ databases">
        <title>Deep-cultivation of Planctomycetes and their phenomic and genomic characterization uncovers novel biology.</title>
        <authorList>
            <person name="Wiegand S."/>
            <person name="Jogler M."/>
            <person name="Boedeker C."/>
            <person name="Pinto D."/>
            <person name="Vollmers J."/>
            <person name="Rivas-Marin E."/>
            <person name="Kohn T."/>
            <person name="Peeters S.H."/>
            <person name="Heuer A."/>
            <person name="Rast P."/>
            <person name="Oberbeckmann S."/>
            <person name="Bunk B."/>
            <person name="Jeske O."/>
            <person name="Meyerdierks A."/>
            <person name="Storesund J.E."/>
            <person name="Kallscheuer N."/>
            <person name="Luecker S."/>
            <person name="Lage O.M."/>
            <person name="Pohl T."/>
            <person name="Merkel B.J."/>
            <person name="Hornburger P."/>
            <person name="Mueller R.-W."/>
            <person name="Bruemmer F."/>
            <person name="Labrenz M."/>
            <person name="Spormann A.M."/>
            <person name="Op den Camp H."/>
            <person name="Overmann J."/>
            <person name="Amann R."/>
            <person name="Jetten M.S.M."/>
            <person name="Mascher T."/>
            <person name="Medema M.H."/>
            <person name="Devos D.P."/>
            <person name="Kaster A.-K."/>
            <person name="Ovreas L."/>
            <person name="Rohde M."/>
            <person name="Galperin M.Y."/>
            <person name="Jogler C."/>
        </authorList>
    </citation>
    <scope>NUCLEOTIDE SEQUENCE [LARGE SCALE GENOMIC DNA]</scope>
    <source>
        <strain evidence="1 2">Pan181</strain>
    </source>
</reference>